<comment type="caution">
    <text evidence="2">The sequence shown here is derived from an EMBL/GenBank/DDBJ whole genome shotgun (WGS) entry which is preliminary data.</text>
</comment>
<organism evidence="2 3">
    <name type="scientific">Favolaschia claudopus</name>
    <dbReference type="NCBI Taxonomy" id="2862362"/>
    <lineage>
        <taxon>Eukaryota</taxon>
        <taxon>Fungi</taxon>
        <taxon>Dikarya</taxon>
        <taxon>Basidiomycota</taxon>
        <taxon>Agaricomycotina</taxon>
        <taxon>Agaricomycetes</taxon>
        <taxon>Agaricomycetidae</taxon>
        <taxon>Agaricales</taxon>
        <taxon>Marasmiineae</taxon>
        <taxon>Mycenaceae</taxon>
        <taxon>Favolaschia</taxon>
    </lineage>
</organism>
<feature type="compositionally biased region" description="Polar residues" evidence="1">
    <location>
        <begin position="556"/>
        <end position="588"/>
    </location>
</feature>
<accession>A0AAV9ZJ25</accession>
<evidence type="ECO:0000313" key="2">
    <source>
        <dbReference type="EMBL" id="KAK6984177.1"/>
    </source>
</evidence>
<dbReference type="Proteomes" id="UP001362999">
    <property type="component" value="Unassembled WGS sequence"/>
</dbReference>
<dbReference type="PANTHER" id="PTHR31912">
    <property type="entry name" value="IP13529P"/>
    <property type="match status" value="1"/>
</dbReference>
<gene>
    <name evidence="2" type="ORF">R3P38DRAFT_3333013</name>
</gene>
<feature type="compositionally biased region" description="Acidic residues" evidence="1">
    <location>
        <begin position="119"/>
        <end position="135"/>
    </location>
</feature>
<keyword evidence="3" id="KW-1185">Reference proteome</keyword>
<evidence type="ECO:0000256" key="1">
    <source>
        <dbReference type="SAM" id="MobiDB-lite"/>
    </source>
</evidence>
<sequence length="709" mass="80204">MAARAEPDPQSHEATQDHIDALRFYQQDQTETPLNPLAPPLAPPLQAFVADGTRSLLESLAAPAGFTTTNTYQESSPPPSPPRLVDWGLSENTELETSLDSQAIAEMAHKLLEYLDAEPVSDDEQDERSDIEDELNQVQEPIDENGHGRKRARTSNNVDSSRQWYPWPDRITCTLDVLMHLPRSVFSHRQLDLFIWLLKVNNVDDVPSVKAMQELNVMLQTICGIESIPYNGALRHKYYVNGLAQIIAQEMSNPKVRPHLQFYPEDSGKVLEEARQGKRWLEELPSEKTTPMVRIGKQDYHIHEPAMLRDGTFCMPFRWFMRGNILFAKCWAMTAVTSDAGRYWRVLKQETEVSQYNLMKNLPDLQKDFRLYGHPDPSQIRATTISPWTLTDPSIGNAWRERAKGSRVVAFQIWMYCDDTSGNLSKKWNEHNSFLFTPAGLSREQAAKEFNIHFLCTSNIAPPLEMLDGILDQLEESEEKGIWAWDSQENELILVIPAVLALLGDNPMQSEFACHIGLRGKLFCRACWVKGSDALDEEEPTASRPQHQDPTESDGETSQPHTPMQQEPGSPGSPQVNSPVGSDAGSETSKAKKSRKRVKETLEQMMSRAKSFVKIGKLRTKEETTTTLRSYFEKACTVNTKTKVKEMRTASGIKDTFQLVFLEKLFESYSALPKYKGKRGPKAKQEALDAKVRSLPPNTTSPVWRIKGV</sequence>
<name>A0AAV9ZJ25_9AGAR</name>
<protein>
    <submittedName>
        <fullName evidence="2">Uncharacterized protein</fullName>
    </submittedName>
</protein>
<feature type="region of interest" description="Disordered" evidence="1">
    <location>
        <begin position="534"/>
        <end position="601"/>
    </location>
</feature>
<dbReference type="PANTHER" id="PTHR31912:SF34">
    <property type="entry name" value="NOTOCHORD-RELATED PROTEIN"/>
    <property type="match status" value="1"/>
</dbReference>
<dbReference type="AlphaFoldDB" id="A0AAV9ZJ25"/>
<evidence type="ECO:0000313" key="3">
    <source>
        <dbReference type="Proteomes" id="UP001362999"/>
    </source>
</evidence>
<dbReference type="EMBL" id="JAWWNJ010000141">
    <property type="protein sequence ID" value="KAK6984177.1"/>
    <property type="molecule type" value="Genomic_DNA"/>
</dbReference>
<feature type="region of interest" description="Disordered" evidence="1">
    <location>
        <begin position="119"/>
        <end position="159"/>
    </location>
</feature>
<reference evidence="2 3" key="1">
    <citation type="journal article" date="2024" name="J Genomics">
        <title>Draft genome sequencing and assembly of Favolaschia claudopus CIRM-BRFM 2984 isolated from oak limbs.</title>
        <authorList>
            <person name="Navarro D."/>
            <person name="Drula E."/>
            <person name="Chaduli D."/>
            <person name="Cazenave R."/>
            <person name="Ahrendt S."/>
            <person name="Wang J."/>
            <person name="Lipzen A."/>
            <person name="Daum C."/>
            <person name="Barry K."/>
            <person name="Grigoriev I.V."/>
            <person name="Favel A."/>
            <person name="Rosso M.N."/>
            <person name="Martin F."/>
        </authorList>
    </citation>
    <scope>NUCLEOTIDE SEQUENCE [LARGE SCALE GENOMIC DNA]</scope>
    <source>
        <strain evidence="2 3">CIRM-BRFM 2984</strain>
    </source>
</reference>
<proteinExistence type="predicted"/>